<dbReference type="GO" id="GO:0003924">
    <property type="term" value="F:GTPase activity"/>
    <property type="evidence" value="ECO:0007669"/>
    <property type="project" value="UniProtKB-UniRule"/>
</dbReference>
<dbReference type="Gene3D" id="3.40.50.300">
    <property type="entry name" value="P-loop containing nucleotide triphosphate hydrolases"/>
    <property type="match status" value="1"/>
</dbReference>
<accession>A0A6L5GQN2</accession>
<keyword evidence="8" id="KW-1003">Cell membrane</keyword>
<dbReference type="SUPFAM" id="SSF54814">
    <property type="entry name" value="Prokaryotic type KH domain (KH-domain type II)"/>
    <property type="match status" value="1"/>
</dbReference>
<evidence type="ECO:0000256" key="4">
    <source>
        <dbReference type="ARBA" id="ARBA00022741"/>
    </source>
</evidence>
<dbReference type="InterPro" id="IPR009019">
    <property type="entry name" value="KH_sf_prok-type"/>
</dbReference>
<comment type="similarity">
    <text evidence="1 8 9 10">Belongs to the TRAFAC class TrmE-Era-EngA-EngB-Septin-like GTPase superfamily. Era GTPase family.</text>
</comment>
<dbReference type="InterPro" id="IPR027417">
    <property type="entry name" value="P-loop_NTPase"/>
</dbReference>
<evidence type="ECO:0000313" key="13">
    <source>
        <dbReference type="EMBL" id="MQM72534.1"/>
    </source>
</evidence>
<organism evidence="13 14">
    <name type="scientific">Candidatus Pseudoramibacter fermentans</name>
    <dbReference type="NCBI Taxonomy" id="2594427"/>
    <lineage>
        <taxon>Bacteria</taxon>
        <taxon>Bacillati</taxon>
        <taxon>Bacillota</taxon>
        <taxon>Clostridia</taxon>
        <taxon>Eubacteriales</taxon>
        <taxon>Eubacteriaceae</taxon>
        <taxon>Pseudoramibacter</taxon>
    </lineage>
</organism>
<dbReference type="HAMAP" id="MF_00367">
    <property type="entry name" value="GTPase_Era"/>
    <property type="match status" value="1"/>
</dbReference>
<dbReference type="Pfam" id="PF01926">
    <property type="entry name" value="MMR_HSR1"/>
    <property type="match status" value="1"/>
</dbReference>
<dbReference type="NCBIfam" id="NF000908">
    <property type="entry name" value="PRK00089.1"/>
    <property type="match status" value="1"/>
</dbReference>
<dbReference type="GO" id="GO:0043024">
    <property type="term" value="F:ribosomal small subunit binding"/>
    <property type="evidence" value="ECO:0007669"/>
    <property type="project" value="TreeGrafter"/>
</dbReference>
<dbReference type="InterPro" id="IPR006073">
    <property type="entry name" value="GTP-bd"/>
</dbReference>
<evidence type="ECO:0000259" key="12">
    <source>
        <dbReference type="PROSITE" id="PS51713"/>
    </source>
</evidence>
<evidence type="ECO:0000256" key="5">
    <source>
        <dbReference type="ARBA" id="ARBA00022884"/>
    </source>
</evidence>
<dbReference type="PANTHER" id="PTHR42698">
    <property type="entry name" value="GTPASE ERA"/>
    <property type="match status" value="1"/>
</dbReference>
<dbReference type="FunFam" id="3.40.50.300:FF:000094">
    <property type="entry name" value="GTPase Era"/>
    <property type="match status" value="1"/>
</dbReference>
<dbReference type="EMBL" id="VOGB01000004">
    <property type="protein sequence ID" value="MQM72534.1"/>
    <property type="molecule type" value="Genomic_DNA"/>
</dbReference>
<reference evidence="13" key="1">
    <citation type="journal article" date="2020" name="Appl. Environ. Microbiol.">
        <title>Medium-Chain Fatty Acid Synthesis by 'Candidatus Weimeria bifida' gen. nov., sp. nov., and 'Candidatus Pseudoramibacter fermentans' sp. nov.</title>
        <authorList>
            <person name="Scarborough M.J."/>
            <person name="Myers K.S."/>
            <person name="Donohue T.J."/>
            <person name="Noguera D.R."/>
        </authorList>
    </citation>
    <scope>NUCLEOTIDE SEQUENCE</scope>
    <source>
        <strain evidence="13">EUB1.1</strain>
    </source>
</reference>
<dbReference type="InterPro" id="IPR015946">
    <property type="entry name" value="KH_dom-like_a/b"/>
</dbReference>
<evidence type="ECO:0000256" key="2">
    <source>
        <dbReference type="ARBA" id="ARBA00020484"/>
    </source>
</evidence>
<feature type="region of interest" description="G1" evidence="9">
    <location>
        <begin position="13"/>
        <end position="20"/>
    </location>
</feature>
<dbReference type="GO" id="GO:0005829">
    <property type="term" value="C:cytosol"/>
    <property type="evidence" value="ECO:0007669"/>
    <property type="project" value="TreeGrafter"/>
</dbReference>
<feature type="region of interest" description="G2" evidence="9">
    <location>
        <begin position="39"/>
        <end position="43"/>
    </location>
</feature>
<dbReference type="InterPro" id="IPR005225">
    <property type="entry name" value="Small_GTP-bd"/>
</dbReference>
<dbReference type="PANTHER" id="PTHR42698:SF1">
    <property type="entry name" value="GTPASE ERA, MITOCHONDRIAL"/>
    <property type="match status" value="1"/>
</dbReference>
<keyword evidence="14" id="KW-1185">Reference proteome</keyword>
<feature type="binding site" evidence="8">
    <location>
        <begin position="123"/>
        <end position="126"/>
    </location>
    <ligand>
        <name>GTP</name>
        <dbReference type="ChEBI" id="CHEBI:37565"/>
    </ligand>
</feature>
<dbReference type="PRINTS" id="PR00326">
    <property type="entry name" value="GTP1OBG"/>
</dbReference>
<dbReference type="AlphaFoldDB" id="A0A6L5GQN2"/>
<feature type="domain" description="Era-type G" evidence="12">
    <location>
        <begin position="5"/>
        <end position="173"/>
    </location>
</feature>
<feature type="region of interest" description="G3" evidence="9">
    <location>
        <begin position="60"/>
        <end position="63"/>
    </location>
</feature>
<dbReference type="PROSITE" id="PS50823">
    <property type="entry name" value="KH_TYPE_2"/>
    <property type="match status" value="1"/>
</dbReference>
<dbReference type="NCBIfam" id="TIGR00231">
    <property type="entry name" value="small_GTP"/>
    <property type="match status" value="1"/>
</dbReference>
<keyword evidence="7 8" id="KW-0472">Membrane</keyword>
<evidence type="ECO:0000256" key="3">
    <source>
        <dbReference type="ARBA" id="ARBA00022517"/>
    </source>
</evidence>
<dbReference type="GO" id="GO:0005525">
    <property type="term" value="F:GTP binding"/>
    <property type="evidence" value="ECO:0007669"/>
    <property type="project" value="UniProtKB-UniRule"/>
</dbReference>
<dbReference type="GO" id="GO:0005886">
    <property type="term" value="C:plasma membrane"/>
    <property type="evidence" value="ECO:0007669"/>
    <property type="project" value="UniProtKB-SubCell"/>
</dbReference>
<evidence type="ECO:0000256" key="7">
    <source>
        <dbReference type="ARBA" id="ARBA00023136"/>
    </source>
</evidence>
<comment type="caution">
    <text evidence="13">The sequence shown here is derived from an EMBL/GenBank/DDBJ whole genome shotgun (WGS) entry which is preliminary data.</text>
</comment>
<proteinExistence type="inferred from homology"/>
<comment type="subcellular location">
    <subcellularLocation>
        <location evidence="8">Cytoplasm</location>
    </subcellularLocation>
    <subcellularLocation>
        <location evidence="8">Cell membrane</location>
        <topology evidence="8">Peripheral membrane protein</topology>
    </subcellularLocation>
</comment>
<dbReference type="InterPro" id="IPR004044">
    <property type="entry name" value="KH_dom_type_2"/>
</dbReference>
<evidence type="ECO:0000256" key="6">
    <source>
        <dbReference type="ARBA" id="ARBA00023134"/>
    </source>
</evidence>
<keyword evidence="3 8" id="KW-0690">Ribosome biogenesis</keyword>
<evidence type="ECO:0000256" key="8">
    <source>
        <dbReference type="HAMAP-Rule" id="MF_00367"/>
    </source>
</evidence>
<comment type="function">
    <text evidence="8">An essential GTPase that binds both GDP and GTP, with rapid nucleotide exchange. Plays a role in 16S rRNA processing and 30S ribosomal subunit biogenesis and possibly also in cell cycle regulation and energy metabolism.</text>
</comment>
<dbReference type="NCBIfam" id="TIGR00436">
    <property type="entry name" value="era"/>
    <property type="match status" value="1"/>
</dbReference>
<dbReference type="InterPro" id="IPR030388">
    <property type="entry name" value="G_ERA_dom"/>
</dbReference>
<keyword evidence="4 8" id="KW-0547">Nucleotide-binding</keyword>
<feature type="binding site" evidence="8">
    <location>
        <begin position="60"/>
        <end position="64"/>
    </location>
    <ligand>
        <name>GTP</name>
        <dbReference type="ChEBI" id="CHEBI:37565"/>
    </ligand>
</feature>
<comment type="subunit">
    <text evidence="8">Monomer.</text>
</comment>
<name>A0A6L5GQN2_9FIRM</name>
<evidence type="ECO:0000256" key="1">
    <source>
        <dbReference type="ARBA" id="ARBA00007921"/>
    </source>
</evidence>
<dbReference type="CDD" id="cd22534">
    <property type="entry name" value="KH-II_Era"/>
    <property type="match status" value="1"/>
</dbReference>
<dbReference type="GO" id="GO:0070181">
    <property type="term" value="F:small ribosomal subunit rRNA binding"/>
    <property type="evidence" value="ECO:0007669"/>
    <property type="project" value="UniProtKB-UniRule"/>
</dbReference>
<evidence type="ECO:0000256" key="9">
    <source>
        <dbReference type="PROSITE-ProRule" id="PRU01050"/>
    </source>
</evidence>
<feature type="binding site" evidence="8">
    <location>
        <begin position="13"/>
        <end position="20"/>
    </location>
    <ligand>
        <name>GTP</name>
        <dbReference type="ChEBI" id="CHEBI:37565"/>
    </ligand>
</feature>
<dbReference type="CDD" id="cd04163">
    <property type="entry name" value="Era"/>
    <property type="match status" value="1"/>
</dbReference>
<evidence type="ECO:0000259" key="11">
    <source>
        <dbReference type="PROSITE" id="PS50823"/>
    </source>
</evidence>
<sequence length="301" mass="34127">MSQFKSGFVALIGRPNVGKSTLLNALIGEKLVITSPRPQTTRNAIRCIRTDDTSQMVFVDTPGIHQPQNKLDEAMKQAIKDTLEDVDVVLYLIDGSAKKTYPEDQYIQRIVRKMKTPVILVINKIDQFSKPALLEKIDQAKSQDIYREIIPISAVKRDGVDTLIERIQAILPEGPMYFPDDMVIDQSERFIVSEIIREKALNHLRDEVPHGIAVEVTKMHPRKGKHGKTVVDIEADIQCEKKSHKGIVIGKGGSMLKAIGSDARQDIEAFLSQKVNLQLWVKVRQKWREDDMALKDLGYRY</sequence>
<protein>
    <recommendedName>
        <fullName evidence="2 8">GTPase Era</fullName>
    </recommendedName>
</protein>
<dbReference type="PROSITE" id="PS51713">
    <property type="entry name" value="G_ERA"/>
    <property type="match status" value="1"/>
</dbReference>
<dbReference type="Gene3D" id="3.30.300.20">
    <property type="match status" value="1"/>
</dbReference>
<dbReference type="GO" id="GO:0000028">
    <property type="term" value="P:ribosomal small subunit assembly"/>
    <property type="evidence" value="ECO:0007669"/>
    <property type="project" value="TreeGrafter"/>
</dbReference>
<keyword evidence="5 8" id="KW-0694">RNA-binding</keyword>
<feature type="region of interest" description="G5" evidence="9">
    <location>
        <begin position="152"/>
        <end position="154"/>
    </location>
</feature>
<dbReference type="InterPro" id="IPR005662">
    <property type="entry name" value="GTPase_Era-like"/>
</dbReference>
<dbReference type="Pfam" id="PF07650">
    <property type="entry name" value="KH_2"/>
    <property type="match status" value="1"/>
</dbReference>
<gene>
    <name evidence="8" type="primary">era</name>
    <name evidence="13" type="ORF">FRC53_03720</name>
</gene>
<feature type="region of interest" description="G4" evidence="9">
    <location>
        <begin position="123"/>
        <end position="126"/>
    </location>
</feature>
<keyword evidence="8" id="KW-0699">rRNA-binding</keyword>
<keyword evidence="6 8" id="KW-0342">GTP-binding</keyword>
<keyword evidence="8" id="KW-0963">Cytoplasm</keyword>
<evidence type="ECO:0000313" key="14">
    <source>
        <dbReference type="Proteomes" id="UP000473648"/>
    </source>
</evidence>
<feature type="domain" description="KH type-2" evidence="11">
    <location>
        <begin position="204"/>
        <end position="285"/>
    </location>
</feature>
<dbReference type="Proteomes" id="UP000473648">
    <property type="component" value="Unassembled WGS sequence"/>
</dbReference>
<dbReference type="SUPFAM" id="SSF52540">
    <property type="entry name" value="P-loop containing nucleoside triphosphate hydrolases"/>
    <property type="match status" value="1"/>
</dbReference>
<evidence type="ECO:0000256" key="10">
    <source>
        <dbReference type="RuleBase" id="RU003761"/>
    </source>
</evidence>
<dbReference type="FunFam" id="3.30.300.20:FF:000003">
    <property type="entry name" value="GTPase Era"/>
    <property type="match status" value="1"/>
</dbReference>